<reference evidence="5" key="1">
    <citation type="journal article" date="2019" name="Int. J. Syst. Evol. Microbiol.">
        <title>The Global Catalogue of Microorganisms (GCM) 10K type strain sequencing project: providing services to taxonomists for standard genome sequencing and annotation.</title>
        <authorList>
            <consortium name="The Broad Institute Genomics Platform"/>
            <consortium name="The Broad Institute Genome Sequencing Center for Infectious Disease"/>
            <person name="Wu L."/>
            <person name="Ma J."/>
        </authorList>
    </citation>
    <scope>NUCLEOTIDE SEQUENCE [LARGE SCALE GENOMIC DNA]</scope>
    <source>
        <strain evidence="5">CCUG 56754</strain>
    </source>
</reference>
<evidence type="ECO:0000313" key="4">
    <source>
        <dbReference type="EMBL" id="MFD1036946.1"/>
    </source>
</evidence>
<keyword evidence="5" id="KW-1185">Reference proteome</keyword>
<dbReference type="Pfam" id="PF01068">
    <property type="entry name" value="DNA_ligase_A_M"/>
    <property type="match status" value="1"/>
</dbReference>
<feature type="domain" description="ATP-dependent DNA ligase family profile" evidence="3">
    <location>
        <begin position="26"/>
        <end position="107"/>
    </location>
</feature>
<dbReference type="PANTHER" id="PTHR42705">
    <property type="entry name" value="BIFUNCTIONAL NON-HOMOLOGOUS END JOINING PROTEIN LIGD"/>
    <property type="match status" value="1"/>
</dbReference>
<dbReference type="SUPFAM" id="SSF56091">
    <property type="entry name" value="DNA ligase/mRNA capping enzyme, catalytic domain"/>
    <property type="match status" value="1"/>
</dbReference>
<dbReference type="InterPro" id="IPR014143">
    <property type="entry name" value="NHEJ_ligase_prk"/>
</dbReference>
<dbReference type="Proteomes" id="UP001597040">
    <property type="component" value="Unassembled WGS sequence"/>
</dbReference>
<dbReference type="EC" id="6.5.1.1" evidence="4"/>
<dbReference type="Gene3D" id="3.30.470.30">
    <property type="entry name" value="DNA ligase/mRNA capping enzyme"/>
    <property type="match status" value="1"/>
</dbReference>
<dbReference type="Gene3D" id="3.90.920.10">
    <property type="entry name" value="DNA primase, PRIM domain"/>
    <property type="match status" value="1"/>
</dbReference>
<dbReference type="NCBIfam" id="TIGR02778">
    <property type="entry name" value="ligD_pol"/>
    <property type="match status" value="1"/>
</dbReference>
<dbReference type="Pfam" id="PF21686">
    <property type="entry name" value="LigD_Prim-Pol"/>
    <property type="match status" value="1"/>
</dbReference>
<comment type="similarity">
    <text evidence="2">In the N-terminal section; belongs to the LigD polymerase family.</text>
</comment>
<organism evidence="4 5">
    <name type="scientific">Virgibacillus byunsanensis</name>
    <dbReference type="NCBI Taxonomy" id="570945"/>
    <lineage>
        <taxon>Bacteria</taxon>
        <taxon>Bacillati</taxon>
        <taxon>Bacillota</taxon>
        <taxon>Bacilli</taxon>
        <taxon>Bacillales</taxon>
        <taxon>Bacillaceae</taxon>
        <taxon>Virgibacillus</taxon>
    </lineage>
</organism>
<evidence type="ECO:0000256" key="1">
    <source>
        <dbReference type="ARBA" id="ARBA00049981"/>
    </source>
</evidence>
<keyword evidence="4" id="KW-0436">Ligase</keyword>
<evidence type="ECO:0000256" key="2">
    <source>
        <dbReference type="ARBA" id="ARBA00049990"/>
    </source>
</evidence>
<dbReference type="NCBIfam" id="TIGR02776">
    <property type="entry name" value="NHEJ_ligase_prk"/>
    <property type="match status" value="1"/>
</dbReference>
<dbReference type="InterPro" id="IPR014145">
    <property type="entry name" value="LigD_pol_dom"/>
</dbReference>
<comment type="similarity">
    <text evidence="1">In the C-terminal section; belongs to the ATP-dependent DNA ligase family.</text>
</comment>
<proteinExistence type="inferred from homology"/>
<sequence>MGKINNNPYSAAFFTFAHYIYNVQVIFDILEKSGNSLHLKNFMERKELLADLFTDIEGGRLVQVPSTNSPDDLWEDIFACKGEGMIAKRNESTYSPGKKHNDWLKIKNWRTIFGFLTFYDTNNDYFTVNVYDHDTIREIGKCKHGLDDEAQKTLQQLFITKGEKQANGYVLPPAICASIHTLDLFKDELREPEFKALELEISAEDCTYDRLKIDMAMMPSAVELTNMDKVFWPNDGLTKGDLLIFMREISAYMLPFLKNRTLTLIRSPDGVNEETFFQKHLPSYAPSFINSIGEGTEKLIICDRLESLIWFANHGSVEFHIPFQKVRSEYPNEIVFDLDPPDRKGFPLAIQAATWIKRLIDDLDLISFVKTSGNKGLQIHIPIQEGTMTYEDTAIFTQAIAWTIEKADPSLFTTERMKNKRNGRLYIDYVQHGKDKTLIAPYSPRLTDDATVATPLFWEEVKEGLTPDSFTIKNVVDRVQRLGCPFAGYADAAKMQNMDKMLELVKE</sequence>
<protein>
    <submittedName>
        <fullName evidence="4">DNA ligase D</fullName>
        <ecNumber evidence="4">6.5.1.1</ecNumber>
    </submittedName>
</protein>
<comment type="caution">
    <text evidence="4">The sequence shown here is derived from an EMBL/GenBank/DDBJ whole genome shotgun (WGS) entry which is preliminary data.</text>
</comment>
<dbReference type="PROSITE" id="PS50160">
    <property type="entry name" value="DNA_LIGASE_A3"/>
    <property type="match status" value="1"/>
</dbReference>
<dbReference type="InterPro" id="IPR052171">
    <property type="entry name" value="NHEJ_LigD"/>
</dbReference>
<name>A0ABW3LEX8_9BACI</name>
<dbReference type="GO" id="GO:0003910">
    <property type="term" value="F:DNA ligase (ATP) activity"/>
    <property type="evidence" value="ECO:0007669"/>
    <property type="project" value="UniProtKB-EC"/>
</dbReference>
<dbReference type="RefSeq" id="WP_390358583.1">
    <property type="nucleotide sequence ID" value="NZ_JBHTKJ010000001.1"/>
</dbReference>
<evidence type="ECO:0000313" key="5">
    <source>
        <dbReference type="Proteomes" id="UP001597040"/>
    </source>
</evidence>
<accession>A0ABW3LEX8</accession>
<dbReference type="InterPro" id="IPR012310">
    <property type="entry name" value="DNA_ligase_ATP-dep_cent"/>
</dbReference>
<evidence type="ECO:0000259" key="3">
    <source>
        <dbReference type="PROSITE" id="PS50160"/>
    </source>
</evidence>
<dbReference type="PANTHER" id="PTHR42705:SF2">
    <property type="entry name" value="BIFUNCTIONAL NON-HOMOLOGOUS END JOINING PROTEIN LIGD"/>
    <property type="match status" value="1"/>
</dbReference>
<dbReference type="EMBL" id="JBHTKJ010000001">
    <property type="protein sequence ID" value="MFD1036946.1"/>
    <property type="molecule type" value="Genomic_DNA"/>
</dbReference>
<gene>
    <name evidence="4" type="primary">ligD</name>
    <name evidence="4" type="ORF">ACFQ3N_00700</name>
</gene>